<reference evidence="8 9" key="1">
    <citation type="submission" date="2024-05" db="EMBL/GenBank/DDBJ databases">
        <title>Culex pipiens pipiens assembly and annotation.</title>
        <authorList>
            <person name="Alout H."/>
            <person name="Durand T."/>
        </authorList>
    </citation>
    <scope>NUCLEOTIDE SEQUENCE [LARGE SCALE GENOMIC DNA]</scope>
    <source>
        <strain evidence="8">HA-2024</strain>
        <tissue evidence="8">Whole body</tissue>
    </source>
</reference>
<feature type="compositionally biased region" description="Basic and acidic residues" evidence="6">
    <location>
        <begin position="679"/>
        <end position="702"/>
    </location>
</feature>
<evidence type="ECO:0000256" key="4">
    <source>
        <dbReference type="ARBA" id="ARBA00022833"/>
    </source>
</evidence>
<keyword evidence="9" id="KW-1185">Reference proteome</keyword>
<feature type="domain" description="C2H2-type" evidence="7">
    <location>
        <begin position="240"/>
        <end position="268"/>
    </location>
</feature>
<accession>A0ABD1CHC6</accession>
<feature type="compositionally biased region" description="Polar residues" evidence="6">
    <location>
        <begin position="703"/>
        <end position="721"/>
    </location>
</feature>
<dbReference type="PROSITE" id="PS00028">
    <property type="entry name" value="ZINC_FINGER_C2H2_1"/>
    <property type="match status" value="7"/>
</dbReference>
<dbReference type="EMBL" id="JBEHCU010012515">
    <property type="protein sequence ID" value="KAL1375399.1"/>
    <property type="molecule type" value="Genomic_DNA"/>
</dbReference>
<protein>
    <recommendedName>
        <fullName evidence="7">C2H2-type domain-containing protein</fullName>
    </recommendedName>
</protein>
<dbReference type="GO" id="GO:0008270">
    <property type="term" value="F:zinc ion binding"/>
    <property type="evidence" value="ECO:0007669"/>
    <property type="project" value="UniProtKB-KW"/>
</dbReference>
<evidence type="ECO:0000256" key="5">
    <source>
        <dbReference type="PROSITE-ProRule" id="PRU00042"/>
    </source>
</evidence>
<evidence type="ECO:0000256" key="2">
    <source>
        <dbReference type="ARBA" id="ARBA00022737"/>
    </source>
</evidence>
<comment type="caution">
    <text evidence="8">The sequence shown here is derived from an EMBL/GenBank/DDBJ whole genome shotgun (WGS) entry which is preliminary data.</text>
</comment>
<organism evidence="8 9">
    <name type="scientific">Culex pipiens pipiens</name>
    <name type="common">Northern house mosquito</name>
    <dbReference type="NCBI Taxonomy" id="38569"/>
    <lineage>
        <taxon>Eukaryota</taxon>
        <taxon>Metazoa</taxon>
        <taxon>Ecdysozoa</taxon>
        <taxon>Arthropoda</taxon>
        <taxon>Hexapoda</taxon>
        <taxon>Insecta</taxon>
        <taxon>Pterygota</taxon>
        <taxon>Neoptera</taxon>
        <taxon>Endopterygota</taxon>
        <taxon>Diptera</taxon>
        <taxon>Nematocera</taxon>
        <taxon>Culicoidea</taxon>
        <taxon>Culicidae</taxon>
        <taxon>Culicinae</taxon>
        <taxon>Culicini</taxon>
        <taxon>Culex</taxon>
        <taxon>Culex</taxon>
    </lineage>
</organism>
<evidence type="ECO:0000313" key="9">
    <source>
        <dbReference type="Proteomes" id="UP001562425"/>
    </source>
</evidence>
<dbReference type="Pfam" id="PF00096">
    <property type="entry name" value="zf-C2H2"/>
    <property type="match status" value="3"/>
</dbReference>
<evidence type="ECO:0000259" key="7">
    <source>
        <dbReference type="PROSITE" id="PS50157"/>
    </source>
</evidence>
<dbReference type="PROSITE" id="PS50157">
    <property type="entry name" value="ZINC_FINGER_C2H2_2"/>
    <property type="match status" value="7"/>
</dbReference>
<feature type="domain" description="C2H2-type" evidence="7">
    <location>
        <begin position="549"/>
        <end position="577"/>
    </location>
</feature>
<dbReference type="PANTHER" id="PTHR24379">
    <property type="entry name" value="KRAB AND ZINC FINGER DOMAIN-CONTAINING"/>
    <property type="match status" value="1"/>
</dbReference>
<dbReference type="SUPFAM" id="SSF57667">
    <property type="entry name" value="beta-beta-alpha zinc fingers"/>
    <property type="match status" value="3"/>
</dbReference>
<dbReference type="Gene3D" id="3.30.160.60">
    <property type="entry name" value="Classic Zinc Finger"/>
    <property type="match status" value="5"/>
</dbReference>
<feature type="domain" description="C2H2-type" evidence="7">
    <location>
        <begin position="609"/>
        <end position="637"/>
    </location>
</feature>
<evidence type="ECO:0000313" key="8">
    <source>
        <dbReference type="EMBL" id="KAL1375399.1"/>
    </source>
</evidence>
<keyword evidence="4" id="KW-0862">Zinc</keyword>
<dbReference type="PANTHER" id="PTHR24379:SF121">
    <property type="entry name" value="C2H2-TYPE DOMAIN-CONTAINING PROTEIN"/>
    <property type="match status" value="1"/>
</dbReference>
<feature type="domain" description="C2H2-type" evidence="7">
    <location>
        <begin position="211"/>
        <end position="239"/>
    </location>
</feature>
<evidence type="ECO:0000256" key="1">
    <source>
        <dbReference type="ARBA" id="ARBA00022723"/>
    </source>
</evidence>
<dbReference type="InterPro" id="IPR012934">
    <property type="entry name" value="Znf_AD"/>
</dbReference>
<feature type="domain" description="C2H2-type" evidence="7">
    <location>
        <begin position="271"/>
        <end position="299"/>
    </location>
</feature>
<evidence type="ECO:0000256" key="3">
    <source>
        <dbReference type="ARBA" id="ARBA00022771"/>
    </source>
</evidence>
<gene>
    <name evidence="8" type="ORF">pipiens_004675</name>
</gene>
<dbReference type="InterPro" id="IPR013087">
    <property type="entry name" value="Znf_C2H2_type"/>
</dbReference>
<name>A0ABD1CHC6_CULPP</name>
<keyword evidence="3 5" id="KW-0863">Zinc-finger</keyword>
<feature type="region of interest" description="Disordered" evidence="6">
    <location>
        <begin position="679"/>
        <end position="721"/>
    </location>
</feature>
<feature type="domain" description="C2H2-type" evidence="7">
    <location>
        <begin position="578"/>
        <end position="606"/>
    </location>
</feature>
<keyword evidence="2" id="KW-0677">Repeat</keyword>
<dbReference type="Proteomes" id="UP001562425">
    <property type="component" value="Unassembled WGS sequence"/>
</dbReference>
<evidence type="ECO:0000256" key="6">
    <source>
        <dbReference type="SAM" id="MobiDB-lite"/>
    </source>
</evidence>
<dbReference type="InterPro" id="IPR036236">
    <property type="entry name" value="Znf_C2H2_sf"/>
</dbReference>
<keyword evidence="1" id="KW-0479">Metal-binding</keyword>
<dbReference type="SMART" id="SM00868">
    <property type="entry name" value="zf-AD"/>
    <property type="match status" value="2"/>
</dbReference>
<proteinExistence type="predicted"/>
<sequence>MEFFAEQPQFTLPSSPVPFCAFCLHANPPNVEFYKHVVGSTVELRNSLQSMLGFDFQLANFSICKPCWKLMQLVQDFRLRCFKANMLVERIGQGIQSEDGWFSMKNLAIIESVRMMIKDQVQQIGIEEELRATDGPGDQNLDQNMEGELVSTIEFSGFKLEPVEPFAEEDLAMNETETASDEKIVELNEIQECAKCAYRKAHEAKCAKNERQCNLCDEKLFTEERLAEHYKLVHPNQKKYPCKQCRTEFSNEPCLKTHMQTKHGATGPKTFPCPICGKQFTVKYNIRPHIEKVHGGAHVARFHPESANENAREILNRKQTRMRELTRRENMEFSAELPQFTLPSTPDPFCAFCLREQPSNVEFYKHVVGSTTELRHSFQSMLGYDFQLANFSICKPCWKLMQLVQDFRLRCFKANCMAERIGQGLRCEDGWFSMKNLAIIESVRMMIKDQVQQIGIEEELRATDQEGELESTIEFSGFKIESVETIAKEDSVKEAVEPASSNKHHYQYEAHMNKHEGKTPYNCRKNCTKGFTSQPARKAHEAKCAIDERQCNLCDEKLFTEERLAEHYDLVHPQEKKFPCKLCGTRFSKRQCLKTHMQIKHAESGPETFPCPICGKRLSFQYNIKSHIESVHGRARNFQCEICKKRLTNRSCLQIHVARFHPEAATDYARELLNRKQARMREETKRKALQRVKDRQNQEKSSLENGQETLLDVKSSTENES</sequence>
<feature type="domain" description="C2H2-type" evidence="7">
    <location>
        <begin position="638"/>
        <end position="666"/>
    </location>
</feature>
<dbReference type="SMART" id="SM00355">
    <property type="entry name" value="ZnF_C2H2"/>
    <property type="match status" value="7"/>
</dbReference>
<dbReference type="AlphaFoldDB" id="A0ABD1CHC6"/>